<dbReference type="GO" id="GO:0005737">
    <property type="term" value="C:cytoplasm"/>
    <property type="evidence" value="ECO:0007669"/>
    <property type="project" value="TreeGrafter"/>
</dbReference>
<keyword evidence="6" id="KW-0472">Membrane</keyword>
<dbReference type="InterPro" id="IPR002159">
    <property type="entry name" value="CD36_fam"/>
</dbReference>
<evidence type="ECO:0000256" key="4">
    <source>
        <dbReference type="ARBA" id="ARBA00022692"/>
    </source>
</evidence>
<dbReference type="PANTHER" id="PTHR11923">
    <property type="entry name" value="SCAVENGER RECEPTOR CLASS B TYPE-1 SR-B1"/>
    <property type="match status" value="1"/>
</dbReference>
<dbReference type="PANTHER" id="PTHR11923:SF67">
    <property type="entry name" value="RE68569P"/>
    <property type="match status" value="1"/>
</dbReference>
<evidence type="ECO:0000313" key="8">
    <source>
        <dbReference type="EnsemblMetazoa" id="GAUT004725-PA"/>
    </source>
</evidence>
<keyword evidence="5" id="KW-1133">Transmembrane helix</keyword>
<proteinExistence type="inferred from homology"/>
<evidence type="ECO:0000256" key="2">
    <source>
        <dbReference type="ARBA" id="ARBA00010532"/>
    </source>
</evidence>
<dbReference type="GO" id="GO:0005886">
    <property type="term" value="C:plasma membrane"/>
    <property type="evidence" value="ECO:0007669"/>
    <property type="project" value="UniProtKB-SubCell"/>
</dbReference>
<evidence type="ECO:0000313" key="9">
    <source>
        <dbReference type="Proteomes" id="UP000078200"/>
    </source>
</evidence>
<accession>A0A1A9UH43</accession>
<dbReference type="AlphaFoldDB" id="A0A1A9UH43"/>
<dbReference type="EnsemblMetazoa" id="GAUT004725-RA">
    <property type="protein sequence ID" value="GAUT004725-PA"/>
    <property type="gene ID" value="GAUT004725"/>
</dbReference>
<protein>
    <submittedName>
        <fullName evidence="8">Uncharacterized protein</fullName>
    </submittedName>
</protein>
<evidence type="ECO:0000256" key="3">
    <source>
        <dbReference type="ARBA" id="ARBA00022475"/>
    </source>
</evidence>
<evidence type="ECO:0000256" key="1">
    <source>
        <dbReference type="ARBA" id="ARBA00004236"/>
    </source>
</evidence>
<keyword evidence="3" id="KW-1003">Cell membrane</keyword>
<dbReference type="STRING" id="7395.A0A1A9UH43"/>
<evidence type="ECO:0000256" key="7">
    <source>
        <dbReference type="ARBA" id="ARBA00023180"/>
    </source>
</evidence>
<dbReference type="VEuPathDB" id="VectorBase:GAUT004725"/>
<reference evidence="8" key="1">
    <citation type="submission" date="2020-05" db="UniProtKB">
        <authorList>
            <consortium name="EnsemblMetazoa"/>
        </authorList>
    </citation>
    <scope>IDENTIFICATION</scope>
    <source>
        <strain evidence="8">TTRI</strain>
    </source>
</reference>
<keyword evidence="7" id="KW-0325">Glycoprotein</keyword>
<organism evidence="8 9">
    <name type="scientific">Glossina austeni</name>
    <name type="common">Savannah tsetse fly</name>
    <dbReference type="NCBI Taxonomy" id="7395"/>
    <lineage>
        <taxon>Eukaryota</taxon>
        <taxon>Metazoa</taxon>
        <taxon>Ecdysozoa</taxon>
        <taxon>Arthropoda</taxon>
        <taxon>Hexapoda</taxon>
        <taxon>Insecta</taxon>
        <taxon>Pterygota</taxon>
        <taxon>Neoptera</taxon>
        <taxon>Endopterygota</taxon>
        <taxon>Diptera</taxon>
        <taxon>Brachycera</taxon>
        <taxon>Muscomorpha</taxon>
        <taxon>Hippoboscoidea</taxon>
        <taxon>Glossinidae</taxon>
        <taxon>Glossina</taxon>
    </lineage>
</organism>
<comment type="subcellular location">
    <subcellularLocation>
        <location evidence="1">Cell membrane</location>
    </subcellularLocation>
</comment>
<keyword evidence="9" id="KW-1185">Reference proteome</keyword>
<dbReference type="Pfam" id="PF01130">
    <property type="entry name" value="CD36"/>
    <property type="match status" value="1"/>
</dbReference>
<sequence length="76" mass="8850">MNVQQLGPYVYRELFTHENVTFNANDTMSTLPRHPLVWQEHLSEGNKEDDPVVMLNIAMLIDLKIVDKILNCLRNL</sequence>
<dbReference type="Proteomes" id="UP000078200">
    <property type="component" value="Unassembled WGS sequence"/>
</dbReference>
<evidence type="ECO:0000256" key="5">
    <source>
        <dbReference type="ARBA" id="ARBA00022989"/>
    </source>
</evidence>
<comment type="similarity">
    <text evidence="2">Belongs to the CD36 family.</text>
</comment>
<name>A0A1A9UH43_GLOAU</name>
<keyword evidence="4" id="KW-0812">Transmembrane</keyword>
<evidence type="ECO:0000256" key="6">
    <source>
        <dbReference type="ARBA" id="ARBA00023136"/>
    </source>
</evidence>
<dbReference type="GO" id="GO:0005044">
    <property type="term" value="F:scavenger receptor activity"/>
    <property type="evidence" value="ECO:0007669"/>
    <property type="project" value="TreeGrafter"/>
</dbReference>